<protein>
    <submittedName>
        <fullName evidence="1">BED-type domain-containing protein</fullName>
    </submittedName>
</protein>
<comment type="caution">
    <text evidence="1">The sequence shown here is derived from an EMBL/GenBank/DDBJ whole genome shotgun (WGS) entry which is preliminary data.</text>
</comment>
<accession>A0A6G0YF75</accession>
<name>A0A6G0YF75_APHCR</name>
<proteinExistence type="predicted"/>
<dbReference type="PANTHER" id="PTHR47501">
    <property type="entry name" value="TRANSPOSASE-RELATED"/>
    <property type="match status" value="1"/>
</dbReference>
<dbReference type="EMBL" id="VUJU01004368">
    <property type="protein sequence ID" value="KAF0754600.1"/>
    <property type="molecule type" value="Genomic_DNA"/>
</dbReference>
<evidence type="ECO:0000313" key="2">
    <source>
        <dbReference type="Proteomes" id="UP000478052"/>
    </source>
</evidence>
<dbReference type="OrthoDB" id="7554903at2759"/>
<dbReference type="SUPFAM" id="SSF53098">
    <property type="entry name" value="Ribonuclease H-like"/>
    <property type="match status" value="1"/>
</dbReference>
<reference evidence="1 2" key="1">
    <citation type="submission" date="2019-08" db="EMBL/GenBank/DDBJ databases">
        <title>Whole genome of Aphis craccivora.</title>
        <authorList>
            <person name="Voronova N.V."/>
            <person name="Shulinski R.S."/>
            <person name="Bandarenka Y.V."/>
            <person name="Zhorov D.G."/>
            <person name="Warner D."/>
        </authorList>
    </citation>
    <scope>NUCLEOTIDE SEQUENCE [LARGE SCALE GENOMIC DNA]</scope>
    <source>
        <strain evidence="1">180601</strain>
        <tissue evidence="1">Whole Body</tissue>
    </source>
</reference>
<dbReference type="Proteomes" id="UP000478052">
    <property type="component" value="Unassembled WGS sequence"/>
</dbReference>
<dbReference type="InterPro" id="IPR012337">
    <property type="entry name" value="RNaseH-like_sf"/>
</dbReference>
<evidence type="ECO:0000313" key="1">
    <source>
        <dbReference type="EMBL" id="KAF0754600.1"/>
    </source>
</evidence>
<sequence>MDQQKLCEDEPDELDVADTPNEACNSPYDGKNIGAQCQYCPKIIHGQKGSTGNFLSHIKLNHSSLQEKVKANKLTNCNASSYATNKREKLSFSRVTNISKQKITELVFNHIVEEMRPLITTEKPAFQKLILGIAGLTQSDHALLPDRRTMSKELKLRYSNYVSMLTSLIEKHTYVCTTADIWSSNNKSYLRSTCHFINEETFERHSYVLGCRRIKGGHNFLNIAEVINETHQSFQISNTKISHIVTVNASNFAKAFRSFSNTSSSYNKCDSYNVGNFSDDSECSDTNYVNSEDSYSIEVEYLDSDV</sequence>
<gene>
    <name evidence="1" type="ORF">FWK35_00015853</name>
</gene>
<organism evidence="1 2">
    <name type="scientific">Aphis craccivora</name>
    <name type="common">Cowpea aphid</name>
    <dbReference type="NCBI Taxonomy" id="307492"/>
    <lineage>
        <taxon>Eukaryota</taxon>
        <taxon>Metazoa</taxon>
        <taxon>Ecdysozoa</taxon>
        <taxon>Arthropoda</taxon>
        <taxon>Hexapoda</taxon>
        <taxon>Insecta</taxon>
        <taxon>Pterygota</taxon>
        <taxon>Neoptera</taxon>
        <taxon>Paraneoptera</taxon>
        <taxon>Hemiptera</taxon>
        <taxon>Sternorrhyncha</taxon>
        <taxon>Aphidomorpha</taxon>
        <taxon>Aphidoidea</taxon>
        <taxon>Aphididae</taxon>
        <taxon>Aphidini</taxon>
        <taxon>Aphis</taxon>
        <taxon>Aphis</taxon>
    </lineage>
</organism>
<keyword evidence="2" id="KW-1185">Reference proteome</keyword>
<dbReference type="SUPFAM" id="SSF140996">
    <property type="entry name" value="Hermes dimerisation domain"/>
    <property type="match status" value="1"/>
</dbReference>
<dbReference type="PANTHER" id="PTHR47501:SF5">
    <property type="entry name" value="HAT C-TERMINAL DIMERISATION DOMAIN-CONTAINING PROTEIN"/>
    <property type="match status" value="1"/>
</dbReference>
<dbReference type="AlphaFoldDB" id="A0A6G0YF75"/>